<comment type="caution">
    <text evidence="2">The sequence shown here is derived from an EMBL/GenBank/DDBJ whole genome shotgun (WGS) entry which is preliminary data.</text>
</comment>
<keyword evidence="3" id="KW-1185">Reference proteome</keyword>
<dbReference type="AlphaFoldDB" id="A0A261VI08"/>
<dbReference type="InterPro" id="IPR025421">
    <property type="entry name" value="DUF4148"/>
</dbReference>
<sequence length="149" mass="16129">MTLRNGRAGPRHRNDTNTGRQGRRYHEARRRLVGAISTVTRMSAKPPGKTRAQVRAELAAARAAGQIPSGDLDYPPPAPAASYKTRAQVRAELARARAAGEMSSGDLDYPPERPPATRKTRAQVRAELEAAKAAGEVSFGDLDYPSEPR</sequence>
<organism evidence="2 3">
    <name type="scientific">Bordetella genomosp. 2</name>
    <dbReference type="NCBI Taxonomy" id="1983456"/>
    <lineage>
        <taxon>Bacteria</taxon>
        <taxon>Pseudomonadati</taxon>
        <taxon>Pseudomonadota</taxon>
        <taxon>Betaproteobacteria</taxon>
        <taxon>Burkholderiales</taxon>
        <taxon>Alcaligenaceae</taxon>
        <taxon>Bordetella</taxon>
    </lineage>
</organism>
<name>A0A261VI08_9BORD</name>
<evidence type="ECO:0000313" key="3">
    <source>
        <dbReference type="Proteomes" id="UP000215633"/>
    </source>
</evidence>
<dbReference type="Pfam" id="PF13663">
    <property type="entry name" value="DUF4148"/>
    <property type="match status" value="3"/>
</dbReference>
<evidence type="ECO:0000256" key="1">
    <source>
        <dbReference type="SAM" id="MobiDB-lite"/>
    </source>
</evidence>
<gene>
    <name evidence="2" type="ORF">CAL24_21175</name>
</gene>
<dbReference type="EMBL" id="NEVT01000008">
    <property type="protein sequence ID" value="OZI72783.1"/>
    <property type="molecule type" value="Genomic_DNA"/>
</dbReference>
<feature type="region of interest" description="Disordered" evidence="1">
    <location>
        <begin position="1"/>
        <end position="28"/>
    </location>
</feature>
<accession>A0A261VI08</accession>
<evidence type="ECO:0000313" key="2">
    <source>
        <dbReference type="EMBL" id="OZI72783.1"/>
    </source>
</evidence>
<reference evidence="3" key="1">
    <citation type="submission" date="2017-05" db="EMBL/GenBank/DDBJ databases">
        <title>Complete and WGS of Bordetella genogroups.</title>
        <authorList>
            <person name="Spilker T."/>
            <person name="Lipuma J."/>
        </authorList>
    </citation>
    <scope>NUCLEOTIDE SEQUENCE [LARGE SCALE GENOMIC DNA]</scope>
    <source>
        <strain evidence="3">AU8256</strain>
    </source>
</reference>
<proteinExistence type="predicted"/>
<evidence type="ECO:0008006" key="4">
    <source>
        <dbReference type="Google" id="ProtNLM"/>
    </source>
</evidence>
<dbReference type="Proteomes" id="UP000215633">
    <property type="component" value="Unassembled WGS sequence"/>
</dbReference>
<protein>
    <recommendedName>
        <fullName evidence="4">DUF4148 domain-containing protein</fullName>
    </recommendedName>
</protein>
<feature type="region of interest" description="Disordered" evidence="1">
    <location>
        <begin position="96"/>
        <end position="149"/>
    </location>
</feature>